<name>A0A081PWL8_STRMT</name>
<accession>A0A081PWL8</accession>
<evidence type="ECO:0000313" key="1">
    <source>
        <dbReference type="EMBL" id="KEQ35091.1"/>
    </source>
</evidence>
<organism evidence="1 2">
    <name type="scientific">Streptococcus mitis</name>
    <dbReference type="NCBI Taxonomy" id="28037"/>
    <lineage>
        <taxon>Bacteria</taxon>
        <taxon>Bacillati</taxon>
        <taxon>Bacillota</taxon>
        <taxon>Bacilli</taxon>
        <taxon>Lactobacillales</taxon>
        <taxon>Streptococcaceae</taxon>
        <taxon>Streptococcus</taxon>
        <taxon>Streptococcus mitis group</taxon>
    </lineage>
</organism>
<reference evidence="1 2" key="1">
    <citation type="submission" date="2014-05" db="EMBL/GenBank/DDBJ databases">
        <authorList>
            <person name="Daugherty S.C."/>
            <person name="Tallon L.J."/>
            <person name="Sadzewicz L."/>
            <person name="Kilian M."/>
            <person name="Tettelin H."/>
        </authorList>
    </citation>
    <scope>NUCLEOTIDE SEQUENCE [LARGE SCALE GENOMIC DNA]</scope>
    <source>
        <strain evidence="1 2">SK629</strain>
    </source>
</reference>
<evidence type="ECO:0000313" key="2">
    <source>
        <dbReference type="Proteomes" id="UP000028090"/>
    </source>
</evidence>
<gene>
    <name evidence="1" type="ORF">SK629_1721</name>
</gene>
<comment type="caution">
    <text evidence="1">The sequence shown here is derived from an EMBL/GenBank/DDBJ whole genome shotgun (WGS) entry which is preliminary data.</text>
</comment>
<sequence length="37" mass="4445">MLLLYHLSVHRSETLNPLLLRGYKSEYALFDLYGYVR</sequence>
<dbReference type="AlphaFoldDB" id="A0A081PWL8"/>
<protein>
    <submittedName>
        <fullName evidence="1">Uncharacterized protein</fullName>
    </submittedName>
</protein>
<dbReference type="Proteomes" id="UP000028090">
    <property type="component" value="Unassembled WGS sequence"/>
</dbReference>
<proteinExistence type="predicted"/>
<dbReference type="EMBL" id="JPFU01000013">
    <property type="protein sequence ID" value="KEQ35091.1"/>
    <property type="molecule type" value="Genomic_DNA"/>
</dbReference>